<gene>
    <name evidence="2" type="ORF">EK21DRAFT_67392</name>
</gene>
<evidence type="ECO:0000256" key="1">
    <source>
        <dbReference type="SAM" id="MobiDB-lite"/>
    </source>
</evidence>
<feature type="region of interest" description="Disordered" evidence="1">
    <location>
        <begin position="154"/>
        <end position="178"/>
    </location>
</feature>
<organism evidence="2 3">
    <name type="scientific">Setomelanomma holmii</name>
    <dbReference type="NCBI Taxonomy" id="210430"/>
    <lineage>
        <taxon>Eukaryota</taxon>
        <taxon>Fungi</taxon>
        <taxon>Dikarya</taxon>
        <taxon>Ascomycota</taxon>
        <taxon>Pezizomycotina</taxon>
        <taxon>Dothideomycetes</taxon>
        <taxon>Pleosporomycetidae</taxon>
        <taxon>Pleosporales</taxon>
        <taxon>Pleosporineae</taxon>
        <taxon>Phaeosphaeriaceae</taxon>
        <taxon>Setomelanomma</taxon>
    </lineage>
</organism>
<keyword evidence="3" id="KW-1185">Reference proteome</keyword>
<reference evidence="2" key="1">
    <citation type="journal article" date="2020" name="Stud. Mycol.">
        <title>101 Dothideomycetes genomes: a test case for predicting lifestyles and emergence of pathogens.</title>
        <authorList>
            <person name="Haridas S."/>
            <person name="Albert R."/>
            <person name="Binder M."/>
            <person name="Bloem J."/>
            <person name="Labutti K."/>
            <person name="Salamov A."/>
            <person name="Andreopoulos B."/>
            <person name="Baker S."/>
            <person name="Barry K."/>
            <person name="Bills G."/>
            <person name="Bluhm B."/>
            <person name="Cannon C."/>
            <person name="Castanera R."/>
            <person name="Culley D."/>
            <person name="Daum C."/>
            <person name="Ezra D."/>
            <person name="Gonzalez J."/>
            <person name="Henrissat B."/>
            <person name="Kuo A."/>
            <person name="Liang C."/>
            <person name="Lipzen A."/>
            <person name="Lutzoni F."/>
            <person name="Magnuson J."/>
            <person name="Mondo S."/>
            <person name="Nolan M."/>
            <person name="Ohm R."/>
            <person name="Pangilinan J."/>
            <person name="Park H.-J."/>
            <person name="Ramirez L."/>
            <person name="Alfaro M."/>
            <person name="Sun H."/>
            <person name="Tritt A."/>
            <person name="Yoshinaga Y."/>
            <person name="Zwiers L.-H."/>
            <person name="Turgeon B."/>
            <person name="Goodwin S."/>
            <person name="Spatafora J."/>
            <person name="Crous P."/>
            <person name="Grigoriev I."/>
        </authorList>
    </citation>
    <scope>NUCLEOTIDE SEQUENCE</scope>
    <source>
        <strain evidence="2">CBS 110217</strain>
    </source>
</reference>
<sequence length="477" mass="54183">MDTAHLEASEANRATTPGDFISVQIPPAPVSLAAMRSEIEALLDDDTRRVFQNTTTTIMQLGNKKPKLVEPRRRKIRYIVAKNKQIIALYNKYAKAHATQEKRLTYRLPVFEDLEVQEDVVMEDITKEGDVDVQARFERQEDGKLELHVHETQEVEQTWQTQDKDDQNDHPASIASRSHVLRPIDQIVEEEKMRVGAAMAGKEQAARAASTTEQYLQGQAGDVTTFEMRLEPGSAQQITVVDTILAIDERMAATQPHGLEHTPEPEPPSNAHLLVVSIINPEDFPVDRIQDVQALRYPRAKIVGVWAHRSTRGDVIQVTVDMQDGPVNHLIVNDARLITALGIREGHNDRIILQHSELKDHETFDIRIFPHQRPQDPRAFVVGEMVSARHAYLYWLDYRGSADPIGIPYMQEAKAIAAQLGRRALDVWLEIDGFWKLEQGTFGRMYRENRMRCLGEDPVHSQQAARKTKKTARGMWG</sequence>
<dbReference type="AlphaFoldDB" id="A0A9P4HAF4"/>
<feature type="compositionally biased region" description="Basic residues" evidence="1">
    <location>
        <begin position="466"/>
        <end position="477"/>
    </location>
</feature>
<protein>
    <submittedName>
        <fullName evidence="2">Uncharacterized protein</fullName>
    </submittedName>
</protein>
<dbReference type="EMBL" id="ML978199">
    <property type="protein sequence ID" value="KAF2029541.1"/>
    <property type="molecule type" value="Genomic_DNA"/>
</dbReference>
<evidence type="ECO:0000313" key="2">
    <source>
        <dbReference type="EMBL" id="KAF2029541.1"/>
    </source>
</evidence>
<name>A0A9P4HAF4_9PLEO</name>
<comment type="caution">
    <text evidence="2">The sequence shown here is derived from an EMBL/GenBank/DDBJ whole genome shotgun (WGS) entry which is preliminary data.</text>
</comment>
<feature type="region of interest" description="Disordered" evidence="1">
    <location>
        <begin position="1"/>
        <end position="20"/>
    </location>
</feature>
<evidence type="ECO:0000313" key="3">
    <source>
        <dbReference type="Proteomes" id="UP000799777"/>
    </source>
</evidence>
<accession>A0A9P4HAF4</accession>
<feature type="region of interest" description="Disordered" evidence="1">
    <location>
        <begin position="457"/>
        <end position="477"/>
    </location>
</feature>
<dbReference type="OrthoDB" id="3795350at2759"/>
<proteinExistence type="predicted"/>
<feature type="compositionally biased region" description="Basic and acidic residues" evidence="1">
    <location>
        <begin position="1"/>
        <end position="10"/>
    </location>
</feature>
<dbReference type="Proteomes" id="UP000799777">
    <property type="component" value="Unassembled WGS sequence"/>
</dbReference>